<evidence type="ECO:0000313" key="2">
    <source>
        <dbReference type="Proteomes" id="UP000054023"/>
    </source>
</evidence>
<keyword evidence="2" id="KW-1185">Reference proteome</keyword>
<dbReference type="AlphaFoldDB" id="A0A0W8IIA0"/>
<comment type="caution">
    <text evidence="1">The sequence shown here is derived from an EMBL/GenBank/DDBJ whole genome shotgun (WGS) entry which is preliminary data.</text>
</comment>
<accession>A0A0W8IIA0</accession>
<dbReference type="Proteomes" id="UP000054023">
    <property type="component" value="Unassembled WGS sequence"/>
</dbReference>
<gene>
    <name evidence="1" type="ORF">AVL63_10690</name>
</gene>
<reference evidence="2" key="1">
    <citation type="submission" date="2015-12" db="EMBL/GenBank/DDBJ databases">
        <authorList>
            <person name="Nair G.R."/>
            <person name="Kaur G."/>
            <person name="Mayilraj S."/>
        </authorList>
    </citation>
    <scope>NUCLEOTIDE SEQUENCE [LARGE SCALE GENOMIC DNA]</scope>
    <source>
        <strain evidence="2">CD08_7</strain>
    </source>
</reference>
<sequence>MGVGSTLVEVVLTFPNTDHPELLMLGEAVARSIRADPTGVEHGAAGSGSAPAIPEWRVDSTWLRALKAADLPTELARLERLEQLTSEAPLGTLPGRGAELSHEAMQHLLAITELGSIHRFSAAPEPALGELEALGLVEDQRLSARGRHVMSGVSGTPDISVAGRLGEETTEARIWLDGDEATCLLGPSHRDLVEGRVGHGYVLRELAVSASVILDAWVGNHAAWFSDFSVVLDEAALNGCLEGDPQRGIPALGGAKEALVREALSGGLSDWTFSGHRSGHQFRWLRTRHRGPMLIDSEEGAPAVRLSSSSGSVIHHELMTRVVEESRAERVPHLG</sequence>
<proteinExistence type="predicted"/>
<dbReference type="EMBL" id="LQBM01000002">
    <property type="protein sequence ID" value="KUG59592.1"/>
    <property type="molecule type" value="Genomic_DNA"/>
</dbReference>
<name>A0A0W8IIA0_9MICC</name>
<evidence type="ECO:0000313" key="1">
    <source>
        <dbReference type="EMBL" id="KUG59592.1"/>
    </source>
</evidence>
<protein>
    <submittedName>
        <fullName evidence="1">Uncharacterized protein</fullName>
    </submittedName>
</protein>
<organism evidence="1 2">
    <name type="scientific">Nesterenkonia jeotgali</name>
    <dbReference type="NCBI Taxonomy" id="317018"/>
    <lineage>
        <taxon>Bacteria</taxon>
        <taxon>Bacillati</taxon>
        <taxon>Actinomycetota</taxon>
        <taxon>Actinomycetes</taxon>
        <taxon>Micrococcales</taxon>
        <taxon>Micrococcaceae</taxon>
        <taxon>Nesterenkonia</taxon>
    </lineage>
</organism>